<protein>
    <submittedName>
        <fullName evidence="1">Abi family protein</fullName>
    </submittedName>
</protein>
<reference evidence="1 2" key="1">
    <citation type="submission" date="2019-11" db="EMBL/GenBank/DDBJ databases">
        <title>Eggerthellaceae novel genus isolated from the rectal contents of marmort.</title>
        <authorList>
            <person name="Zhang G."/>
        </authorList>
    </citation>
    <scope>NUCLEOTIDE SEQUENCE [LARGE SCALE GENOMIC DNA]</scope>
    <source>
        <strain evidence="2">zg-886</strain>
    </source>
</reference>
<evidence type="ECO:0000313" key="1">
    <source>
        <dbReference type="EMBL" id="NHM15040.1"/>
    </source>
</evidence>
<dbReference type="Pfam" id="PF07751">
    <property type="entry name" value="Abi_2"/>
    <property type="match status" value="1"/>
</dbReference>
<organism evidence="1 2">
    <name type="scientific">Xiamenia xianingshaonis</name>
    <dbReference type="NCBI Taxonomy" id="2682776"/>
    <lineage>
        <taxon>Bacteria</taxon>
        <taxon>Bacillati</taxon>
        <taxon>Actinomycetota</taxon>
        <taxon>Coriobacteriia</taxon>
        <taxon>Eggerthellales</taxon>
        <taxon>Eggerthellaceae</taxon>
        <taxon>Xiamenia</taxon>
    </lineage>
</organism>
<sequence length="331" mass="37155">MEEPIKDTKPQHEKPLLTTDQQIARLKAKGVTFDLCSEEEAADLLANGNNYLRITSYRKLYERKTEGPEAGSYINLDFGHLAVLSSLDRQLRDAFLAVTVDVEHFAKMKVLAGVENRGEDGYGIVSDFYASLNHAGRNAIQGAMRARGRAGERHDVYTGDLIAHHIEDMPVWVLQEVVDFGTFVDFYLFCANRWRDDVMLQEHYVLKSVKALRNATAHNHCIANGFTQSAETAGYPTNSLITESLNRHGVPRTKSRRAKLSNLRIAQMAAALYALNALCRREPAMRKNAARLNALRENYVAALPLIGKNSTVVSFFDFLFKLVDIWVPVPS</sequence>
<gene>
    <name evidence="1" type="ORF">GMI68_09820</name>
</gene>
<accession>A0ABX0IJY6</accession>
<keyword evidence="2" id="KW-1185">Reference proteome</keyword>
<dbReference type="Proteomes" id="UP000636394">
    <property type="component" value="Unassembled WGS sequence"/>
</dbReference>
<dbReference type="EMBL" id="WPCR01000026">
    <property type="protein sequence ID" value="NHM15040.1"/>
    <property type="molecule type" value="Genomic_DNA"/>
</dbReference>
<dbReference type="RefSeq" id="WP_166340565.1">
    <property type="nucleotide sequence ID" value="NZ_WPCR01000026.1"/>
</dbReference>
<comment type="caution">
    <text evidence="1">The sequence shown here is derived from an EMBL/GenBank/DDBJ whole genome shotgun (WGS) entry which is preliminary data.</text>
</comment>
<evidence type="ECO:0000313" key="2">
    <source>
        <dbReference type="Proteomes" id="UP000636394"/>
    </source>
</evidence>
<proteinExistence type="predicted"/>
<name>A0ABX0IJY6_9ACTN</name>
<dbReference type="InterPro" id="IPR011664">
    <property type="entry name" value="Abi_system_AbiD/AbiF-like"/>
</dbReference>